<protein>
    <submittedName>
        <fullName evidence="2">Uncharacterized protein</fullName>
    </submittedName>
</protein>
<dbReference type="AlphaFoldDB" id="A0AAD7JHX1"/>
<gene>
    <name evidence="2" type="ORF">B0H16DRAFT_1455024</name>
</gene>
<organism evidence="2 3">
    <name type="scientific">Mycena metata</name>
    <dbReference type="NCBI Taxonomy" id="1033252"/>
    <lineage>
        <taxon>Eukaryota</taxon>
        <taxon>Fungi</taxon>
        <taxon>Dikarya</taxon>
        <taxon>Basidiomycota</taxon>
        <taxon>Agaricomycotina</taxon>
        <taxon>Agaricomycetes</taxon>
        <taxon>Agaricomycetidae</taxon>
        <taxon>Agaricales</taxon>
        <taxon>Marasmiineae</taxon>
        <taxon>Mycenaceae</taxon>
        <taxon>Mycena</taxon>
    </lineage>
</organism>
<reference evidence="2" key="1">
    <citation type="submission" date="2023-03" db="EMBL/GenBank/DDBJ databases">
        <title>Massive genome expansion in bonnet fungi (Mycena s.s.) driven by repeated elements and novel gene families across ecological guilds.</title>
        <authorList>
            <consortium name="Lawrence Berkeley National Laboratory"/>
            <person name="Harder C.B."/>
            <person name="Miyauchi S."/>
            <person name="Viragh M."/>
            <person name="Kuo A."/>
            <person name="Thoen E."/>
            <person name="Andreopoulos B."/>
            <person name="Lu D."/>
            <person name="Skrede I."/>
            <person name="Drula E."/>
            <person name="Henrissat B."/>
            <person name="Morin E."/>
            <person name="Kohler A."/>
            <person name="Barry K."/>
            <person name="LaButti K."/>
            <person name="Morin E."/>
            <person name="Salamov A."/>
            <person name="Lipzen A."/>
            <person name="Mereny Z."/>
            <person name="Hegedus B."/>
            <person name="Baldrian P."/>
            <person name="Stursova M."/>
            <person name="Weitz H."/>
            <person name="Taylor A."/>
            <person name="Grigoriev I.V."/>
            <person name="Nagy L.G."/>
            <person name="Martin F."/>
            <person name="Kauserud H."/>
        </authorList>
    </citation>
    <scope>NUCLEOTIDE SEQUENCE</scope>
    <source>
        <strain evidence="2">CBHHK182m</strain>
    </source>
</reference>
<sequence>MRPWLWTEEQEEGMGLNGRRNETHLIPRRLPTLSENTVVLCGKKGRGSGREEMRWEVRNPRKQELLDEIHAGRKTRGVATSATTTNERKDQTTHRHPRPWNPITFRRNIFQPLGLYDIKDRRGTEVIKLELPSVIRFNRENVVSDALDVSEF</sequence>
<comment type="caution">
    <text evidence="2">The sequence shown here is derived from an EMBL/GenBank/DDBJ whole genome shotgun (WGS) entry which is preliminary data.</text>
</comment>
<name>A0AAD7JHX1_9AGAR</name>
<dbReference type="Proteomes" id="UP001215598">
    <property type="component" value="Unassembled WGS sequence"/>
</dbReference>
<keyword evidence="3" id="KW-1185">Reference proteome</keyword>
<dbReference type="EMBL" id="JARKIB010000029">
    <property type="protein sequence ID" value="KAJ7763769.1"/>
    <property type="molecule type" value="Genomic_DNA"/>
</dbReference>
<evidence type="ECO:0000313" key="2">
    <source>
        <dbReference type="EMBL" id="KAJ7763769.1"/>
    </source>
</evidence>
<feature type="region of interest" description="Disordered" evidence="1">
    <location>
        <begin position="70"/>
        <end position="102"/>
    </location>
</feature>
<evidence type="ECO:0000313" key="3">
    <source>
        <dbReference type="Proteomes" id="UP001215598"/>
    </source>
</evidence>
<evidence type="ECO:0000256" key="1">
    <source>
        <dbReference type="SAM" id="MobiDB-lite"/>
    </source>
</evidence>
<accession>A0AAD7JHX1</accession>
<proteinExistence type="predicted"/>